<feature type="domain" description="J" evidence="6">
    <location>
        <begin position="4"/>
        <end position="69"/>
    </location>
</feature>
<proteinExistence type="predicted"/>
<sequence length="326" mass="34965">MSNDPYKILGVSTTATQDEIKKAYRKLAKSLHPDLHPGDTEKQAQFQAVSAAHDLLRDPEKRRRFDAGEIDASGQERAQRQYYHQYAGQDAGGRYDGGAGGFGGGQRHGYSQGFGGFGTGGEEDLSDLFSDLFGRRPRGGGGQQGFAARGRDQRYNLEIGFLEAARGTKRGVTMPDGKSIEITIPPGTADGQTLRLRGKGSPGIGQGPAGDALVSIAVSPHPVFTREGDDIVMELPITFDEAVLGAKVEVPTISGPLSMTVPKGASSGQRMRLKGKGITRGKTAGDQVVRLKIVLPKAIDDDMRALAERWRAASDFDPRAELRRTT</sequence>
<evidence type="ECO:0000256" key="3">
    <source>
        <dbReference type="ARBA" id="ARBA00022771"/>
    </source>
</evidence>
<dbReference type="PRINTS" id="PR00625">
    <property type="entry name" value="JDOMAIN"/>
</dbReference>
<dbReference type="AlphaFoldDB" id="A0A225NR84"/>
<dbReference type="PROSITE" id="PS50076">
    <property type="entry name" value="DNAJ_2"/>
    <property type="match status" value="1"/>
</dbReference>
<dbReference type="SUPFAM" id="SSF46565">
    <property type="entry name" value="Chaperone J-domain"/>
    <property type="match status" value="1"/>
</dbReference>
<organism evidence="7 8">
    <name type="scientific">Marinibacterium profundimaris</name>
    <dbReference type="NCBI Taxonomy" id="1679460"/>
    <lineage>
        <taxon>Bacteria</taxon>
        <taxon>Pseudomonadati</taxon>
        <taxon>Pseudomonadota</taxon>
        <taxon>Alphaproteobacteria</taxon>
        <taxon>Rhodobacterales</taxon>
        <taxon>Paracoccaceae</taxon>
        <taxon>Marinibacterium</taxon>
    </lineage>
</organism>
<evidence type="ECO:0000256" key="2">
    <source>
        <dbReference type="ARBA" id="ARBA00022737"/>
    </source>
</evidence>
<name>A0A225NR84_9RHOB</name>
<dbReference type="Pfam" id="PF01556">
    <property type="entry name" value="DnaJ_C"/>
    <property type="match status" value="1"/>
</dbReference>
<dbReference type="PROSITE" id="PS00636">
    <property type="entry name" value="DNAJ_1"/>
    <property type="match status" value="1"/>
</dbReference>
<evidence type="ECO:0000259" key="6">
    <source>
        <dbReference type="PROSITE" id="PS50076"/>
    </source>
</evidence>
<reference evidence="7 8" key="1">
    <citation type="submission" date="2013-04" db="EMBL/GenBank/DDBJ databases">
        <title>Oceanicola sp. 22II1-22F33 Genome Sequencing.</title>
        <authorList>
            <person name="Lai Q."/>
            <person name="Li G."/>
            <person name="Shao Z."/>
        </authorList>
    </citation>
    <scope>NUCLEOTIDE SEQUENCE [LARGE SCALE GENOMIC DNA]</scope>
    <source>
        <strain evidence="7 8">22II1-22F33</strain>
    </source>
</reference>
<comment type="caution">
    <text evidence="7">The sequence shown here is derived from an EMBL/GenBank/DDBJ whole genome shotgun (WGS) entry which is preliminary data.</text>
</comment>
<protein>
    <submittedName>
        <fullName evidence="7">Molecular chaperone DnaJ</fullName>
    </submittedName>
</protein>
<dbReference type="CDD" id="cd10747">
    <property type="entry name" value="DnaJ_C"/>
    <property type="match status" value="1"/>
</dbReference>
<keyword evidence="3" id="KW-0863">Zinc-finger</keyword>
<dbReference type="CDD" id="cd06257">
    <property type="entry name" value="DnaJ"/>
    <property type="match status" value="1"/>
</dbReference>
<dbReference type="RefSeq" id="WP_088649811.1">
    <property type="nucleotide sequence ID" value="NZ_AQQR01000003.1"/>
</dbReference>
<dbReference type="InterPro" id="IPR018253">
    <property type="entry name" value="DnaJ_domain_CS"/>
</dbReference>
<dbReference type="Gene3D" id="2.60.260.20">
    <property type="entry name" value="Urease metallochaperone UreE, N-terminal domain"/>
    <property type="match status" value="2"/>
</dbReference>
<dbReference type="GO" id="GO:0008270">
    <property type="term" value="F:zinc ion binding"/>
    <property type="evidence" value="ECO:0007669"/>
    <property type="project" value="UniProtKB-KW"/>
</dbReference>
<keyword evidence="2" id="KW-0677">Repeat</keyword>
<accession>A0A225NR84</accession>
<evidence type="ECO:0000256" key="4">
    <source>
        <dbReference type="ARBA" id="ARBA00022833"/>
    </source>
</evidence>
<dbReference type="InterPro" id="IPR002939">
    <property type="entry name" value="DnaJ_C"/>
</dbReference>
<dbReference type="FunFam" id="2.60.260.20:FF:000005">
    <property type="entry name" value="Chaperone protein dnaJ 1, mitochondrial"/>
    <property type="match status" value="1"/>
</dbReference>
<keyword evidence="1" id="KW-0479">Metal-binding</keyword>
<gene>
    <name evidence="7" type="ORF">ATO3_10590</name>
</gene>
<evidence type="ECO:0000256" key="1">
    <source>
        <dbReference type="ARBA" id="ARBA00022723"/>
    </source>
</evidence>
<dbReference type="GO" id="GO:0042026">
    <property type="term" value="P:protein refolding"/>
    <property type="evidence" value="ECO:0007669"/>
    <property type="project" value="TreeGrafter"/>
</dbReference>
<dbReference type="PANTHER" id="PTHR43096">
    <property type="entry name" value="DNAJ HOMOLOG 1, MITOCHONDRIAL-RELATED"/>
    <property type="match status" value="1"/>
</dbReference>
<dbReference type="OrthoDB" id="9779889at2"/>
<dbReference type="EMBL" id="AQQR01000003">
    <property type="protein sequence ID" value="OWU74982.1"/>
    <property type="molecule type" value="Genomic_DNA"/>
</dbReference>
<dbReference type="InterPro" id="IPR036869">
    <property type="entry name" value="J_dom_sf"/>
</dbReference>
<keyword evidence="4" id="KW-0862">Zinc</keyword>
<evidence type="ECO:0000313" key="7">
    <source>
        <dbReference type="EMBL" id="OWU74982.1"/>
    </source>
</evidence>
<dbReference type="PANTHER" id="PTHR43096:SF52">
    <property type="entry name" value="DNAJ HOMOLOG 1, MITOCHONDRIAL-RELATED"/>
    <property type="match status" value="1"/>
</dbReference>
<dbReference type="InterPro" id="IPR008971">
    <property type="entry name" value="HSP40/DnaJ_pept-bd"/>
</dbReference>
<evidence type="ECO:0000256" key="5">
    <source>
        <dbReference type="ARBA" id="ARBA00023186"/>
    </source>
</evidence>
<dbReference type="GO" id="GO:0051082">
    <property type="term" value="F:unfolded protein binding"/>
    <property type="evidence" value="ECO:0007669"/>
    <property type="project" value="InterPro"/>
</dbReference>
<keyword evidence="8" id="KW-1185">Reference proteome</keyword>
<dbReference type="Gene3D" id="1.10.287.110">
    <property type="entry name" value="DnaJ domain"/>
    <property type="match status" value="1"/>
</dbReference>
<dbReference type="Proteomes" id="UP000215377">
    <property type="component" value="Unassembled WGS sequence"/>
</dbReference>
<dbReference type="SUPFAM" id="SSF49493">
    <property type="entry name" value="HSP40/DnaJ peptide-binding domain"/>
    <property type="match status" value="2"/>
</dbReference>
<dbReference type="InterPro" id="IPR001623">
    <property type="entry name" value="DnaJ_domain"/>
</dbReference>
<dbReference type="GO" id="GO:0005737">
    <property type="term" value="C:cytoplasm"/>
    <property type="evidence" value="ECO:0007669"/>
    <property type="project" value="TreeGrafter"/>
</dbReference>
<evidence type="ECO:0000313" key="8">
    <source>
        <dbReference type="Proteomes" id="UP000215377"/>
    </source>
</evidence>
<dbReference type="SMART" id="SM00271">
    <property type="entry name" value="DnaJ"/>
    <property type="match status" value="1"/>
</dbReference>
<dbReference type="Pfam" id="PF00226">
    <property type="entry name" value="DnaJ"/>
    <property type="match status" value="1"/>
</dbReference>
<keyword evidence="5" id="KW-0143">Chaperone</keyword>